<evidence type="ECO:0000313" key="5">
    <source>
        <dbReference type="EMBL" id="KAL2801076.1"/>
    </source>
</evidence>
<dbReference type="PANTHER" id="PTHR10578">
    <property type="entry name" value="S -2-HYDROXY-ACID OXIDASE-RELATED"/>
    <property type="match status" value="1"/>
</dbReference>
<evidence type="ECO:0000259" key="4">
    <source>
        <dbReference type="PROSITE" id="PS51349"/>
    </source>
</evidence>
<dbReference type="PRINTS" id="PR00363">
    <property type="entry name" value="CYTOCHROMEB5"/>
</dbReference>
<dbReference type="InterPro" id="IPR001199">
    <property type="entry name" value="Cyt_B5-like_heme/steroid-bd"/>
</dbReference>
<dbReference type="EMBL" id="JBFTWV010000001">
    <property type="protein sequence ID" value="KAL2801076.1"/>
    <property type="molecule type" value="Genomic_DNA"/>
</dbReference>
<dbReference type="Gene3D" id="3.20.20.70">
    <property type="entry name" value="Aldolase class I"/>
    <property type="match status" value="1"/>
</dbReference>
<protein>
    <submittedName>
        <fullName evidence="5">FMN-dependent dehydrogenase-domain-containing protein</fullName>
    </submittedName>
</protein>
<dbReference type="SMART" id="SM01117">
    <property type="entry name" value="Cyt-b5"/>
    <property type="match status" value="1"/>
</dbReference>
<dbReference type="SUPFAM" id="SSF51395">
    <property type="entry name" value="FMN-linked oxidoreductases"/>
    <property type="match status" value="1"/>
</dbReference>
<dbReference type="Gene3D" id="3.10.120.10">
    <property type="entry name" value="Cytochrome b5-like heme/steroid binding domain"/>
    <property type="match status" value="1"/>
</dbReference>
<evidence type="ECO:0000259" key="3">
    <source>
        <dbReference type="PROSITE" id="PS50255"/>
    </source>
</evidence>
<dbReference type="PROSITE" id="PS50255">
    <property type="entry name" value="CYTOCHROME_B5_2"/>
    <property type="match status" value="1"/>
</dbReference>
<feature type="domain" description="FMN hydroxy acid dehydrogenase" evidence="4">
    <location>
        <begin position="110"/>
        <end position="471"/>
    </location>
</feature>
<dbReference type="PANTHER" id="PTHR10578:SF104">
    <property type="entry name" value="CYTOCHROME B2, MITOCHONDRIAL-RELATED"/>
    <property type="match status" value="1"/>
</dbReference>
<comment type="caution">
    <text evidence="5">The sequence shown here is derived from an EMBL/GenBank/DDBJ whole genome shotgun (WGS) entry which is preliminary data.</text>
</comment>
<proteinExistence type="predicted"/>
<keyword evidence="6" id="KW-1185">Reference proteome</keyword>
<evidence type="ECO:0000256" key="2">
    <source>
        <dbReference type="ARBA" id="ARBA00023002"/>
    </source>
</evidence>
<dbReference type="InterPro" id="IPR037396">
    <property type="entry name" value="FMN_HAD"/>
</dbReference>
<comment type="cofactor">
    <cofactor evidence="1">
        <name>FMN</name>
        <dbReference type="ChEBI" id="CHEBI:58210"/>
    </cofactor>
</comment>
<evidence type="ECO:0000256" key="1">
    <source>
        <dbReference type="ARBA" id="ARBA00001917"/>
    </source>
</evidence>
<dbReference type="Proteomes" id="UP001610563">
    <property type="component" value="Unassembled WGS sequence"/>
</dbReference>
<dbReference type="Pfam" id="PF01070">
    <property type="entry name" value="FMN_dh"/>
    <property type="match status" value="1"/>
</dbReference>
<sequence length="492" mass="54383">MNMRQRSISTDEILKHNRSDDCWIVVENKVWDVTDFAQTHPGGSAVILKCAGKDATEEYLSVHSPALIGGYLSRDCLKGDLDENTVTETWKAVNSPVEKSTAMQPPDEKPPLEAILNSYDFEDAAAKFAKQKAFAFYSTADTDCWTREANQKMIKRIWFRPRVMRDVSVVDTSSTIMGNPVDFPLFICPMGLAKLIHPEAEKGLARGAKASGIIQIVSSSAAFPLEEIMQAAPGHPFFFQLYVNKDRELSRKALLTAEKLGVKAIFLTVDAAGRGKRESDERLKFDSAELITNPVTGERAQVDRVGSGLTRLMGRYIDQGITWEVIDWIRSVTRLPLVLKGVTCAEDVKLAMQHGVDGILLSNHGGRNLDFTPPSILLLLEMHKNCPEVFDRMEVYVDGGFRRGSDILKALCLGAKAVGVGRTFLYSLNYGTDGVNHLVQCLRDEMESAMKLIGVKNLSELHPGLVNTNNVDHLVPSSAGHPYARRHGPAKL</sequence>
<dbReference type="Pfam" id="PF00173">
    <property type="entry name" value="Cyt-b5"/>
    <property type="match status" value="1"/>
</dbReference>
<dbReference type="InterPro" id="IPR036400">
    <property type="entry name" value="Cyt_B5-like_heme/steroid_sf"/>
</dbReference>
<dbReference type="PROSITE" id="PS51349">
    <property type="entry name" value="FMN_HYDROXY_ACID_DH_2"/>
    <property type="match status" value="1"/>
</dbReference>
<accession>A0ABR4GQC1</accession>
<keyword evidence="2" id="KW-0560">Oxidoreductase</keyword>
<name>A0ABR4GQC1_9EURO</name>
<feature type="domain" description="Cytochrome b5 heme-binding" evidence="3">
    <location>
        <begin position="5"/>
        <end position="82"/>
    </location>
</feature>
<dbReference type="InterPro" id="IPR037458">
    <property type="entry name" value="L-MDH/L-LDH_FMN-bd"/>
</dbReference>
<dbReference type="InterPro" id="IPR000262">
    <property type="entry name" value="FMN-dep_DH"/>
</dbReference>
<dbReference type="InterPro" id="IPR013785">
    <property type="entry name" value="Aldolase_TIM"/>
</dbReference>
<organism evidence="5 6">
    <name type="scientific">Aspergillus keveii</name>
    <dbReference type="NCBI Taxonomy" id="714993"/>
    <lineage>
        <taxon>Eukaryota</taxon>
        <taxon>Fungi</taxon>
        <taxon>Dikarya</taxon>
        <taxon>Ascomycota</taxon>
        <taxon>Pezizomycotina</taxon>
        <taxon>Eurotiomycetes</taxon>
        <taxon>Eurotiomycetidae</taxon>
        <taxon>Eurotiales</taxon>
        <taxon>Aspergillaceae</taxon>
        <taxon>Aspergillus</taxon>
        <taxon>Aspergillus subgen. Nidulantes</taxon>
    </lineage>
</organism>
<reference evidence="5 6" key="1">
    <citation type="submission" date="2024-07" db="EMBL/GenBank/DDBJ databases">
        <title>Section-level genome sequencing and comparative genomics of Aspergillus sections Usti and Cavernicolus.</title>
        <authorList>
            <consortium name="Lawrence Berkeley National Laboratory"/>
            <person name="Nybo J.L."/>
            <person name="Vesth T.C."/>
            <person name="Theobald S."/>
            <person name="Frisvad J.C."/>
            <person name="Larsen T.O."/>
            <person name="Kjaerboelling I."/>
            <person name="Rothschild-Mancinelli K."/>
            <person name="Lyhne E.K."/>
            <person name="Kogle M.E."/>
            <person name="Barry K."/>
            <person name="Clum A."/>
            <person name="Na H."/>
            <person name="Ledsgaard L."/>
            <person name="Lin J."/>
            <person name="Lipzen A."/>
            <person name="Kuo A."/>
            <person name="Riley R."/>
            <person name="Mondo S."/>
            <person name="Labutti K."/>
            <person name="Haridas S."/>
            <person name="Pangalinan J."/>
            <person name="Salamov A.A."/>
            <person name="Simmons B.A."/>
            <person name="Magnuson J.K."/>
            <person name="Chen J."/>
            <person name="Drula E."/>
            <person name="Henrissat B."/>
            <person name="Wiebenga A."/>
            <person name="Lubbers R.J."/>
            <person name="Gomes A.C."/>
            <person name="Makela M.R."/>
            <person name="Stajich J."/>
            <person name="Grigoriev I.V."/>
            <person name="Mortensen U.H."/>
            <person name="De Vries R.P."/>
            <person name="Baker S.E."/>
            <person name="Andersen M.R."/>
        </authorList>
    </citation>
    <scope>NUCLEOTIDE SEQUENCE [LARGE SCALE GENOMIC DNA]</scope>
    <source>
        <strain evidence="5 6">CBS 209.92</strain>
    </source>
</reference>
<dbReference type="CDD" id="cd02922">
    <property type="entry name" value="FCB2_FMN"/>
    <property type="match status" value="1"/>
</dbReference>
<dbReference type="SUPFAM" id="SSF55856">
    <property type="entry name" value="Cytochrome b5-like heme/steroid binding domain"/>
    <property type="match status" value="1"/>
</dbReference>
<evidence type="ECO:0000313" key="6">
    <source>
        <dbReference type="Proteomes" id="UP001610563"/>
    </source>
</evidence>
<gene>
    <name evidence="5" type="ORF">BJX66DRAFT_321039</name>
</gene>